<dbReference type="PRINTS" id="PR00778">
    <property type="entry name" value="HTHARSR"/>
</dbReference>
<organism evidence="5 6">
    <name type="scientific">Clostridium acidisoli DSM 12555</name>
    <dbReference type="NCBI Taxonomy" id="1121291"/>
    <lineage>
        <taxon>Bacteria</taxon>
        <taxon>Bacillati</taxon>
        <taxon>Bacillota</taxon>
        <taxon>Clostridia</taxon>
        <taxon>Eubacteriales</taxon>
        <taxon>Clostridiaceae</taxon>
        <taxon>Clostridium</taxon>
    </lineage>
</organism>
<keyword evidence="1" id="KW-0805">Transcription regulation</keyword>
<sequence>MEAIPIKIIDNVEIIHSDVFDFLASIFRLNCNEKFLRNDVAKSKKLKFNEDIINWVKNTREKIPEEIYKRIRMFFDWETFYGMCLFKFIIENKTEDIPTFLNNVKKMTSSKILSCFISTGYNLEEYEKDSIQITEKLITDEKEAIDFINNKICIPSDKKWELLQFFINPDKMKDEFLQLLDWYYKNVYIDMPKFINTKLEKYEKLIIKNIKRYGKEYVKILTNGDYDRLQQNVFGISYFYEAASLRSYMVGKNTSYYLIGYKYQDCFLEDKHSILSNVQMFKSIGDETRLNIIKLLNERPYYGKEIAQKLKLSNSTISYHLNALTYNKFIKESKVENRIYYTFNSENMKQIICDAIDKMLE</sequence>
<dbReference type="AlphaFoldDB" id="A0A1W1XVI5"/>
<feature type="domain" description="HTH arsR-type" evidence="4">
    <location>
        <begin position="269"/>
        <end position="361"/>
    </location>
</feature>
<dbReference type="Pfam" id="PF01022">
    <property type="entry name" value="HTH_5"/>
    <property type="match status" value="1"/>
</dbReference>
<dbReference type="PANTHER" id="PTHR33154:SF33">
    <property type="entry name" value="TRANSCRIPTIONAL REPRESSOR SDPR"/>
    <property type="match status" value="1"/>
</dbReference>
<evidence type="ECO:0000256" key="1">
    <source>
        <dbReference type="ARBA" id="ARBA00023015"/>
    </source>
</evidence>
<name>A0A1W1XVI5_9CLOT</name>
<dbReference type="SUPFAM" id="SSF46785">
    <property type="entry name" value="Winged helix' DNA-binding domain"/>
    <property type="match status" value="1"/>
</dbReference>
<keyword evidence="2 5" id="KW-0238">DNA-binding</keyword>
<accession>A0A1W1XVI5</accession>
<dbReference type="CDD" id="cd00090">
    <property type="entry name" value="HTH_ARSR"/>
    <property type="match status" value="1"/>
</dbReference>
<dbReference type="SMART" id="SM00418">
    <property type="entry name" value="HTH_ARSR"/>
    <property type="match status" value="1"/>
</dbReference>
<evidence type="ECO:0000313" key="5">
    <source>
        <dbReference type="EMBL" id="SMC27548.1"/>
    </source>
</evidence>
<keyword evidence="6" id="KW-1185">Reference proteome</keyword>
<dbReference type="GO" id="GO:0003700">
    <property type="term" value="F:DNA-binding transcription factor activity"/>
    <property type="evidence" value="ECO:0007669"/>
    <property type="project" value="InterPro"/>
</dbReference>
<dbReference type="STRING" id="1121291.SAMN02745134_03215"/>
<dbReference type="InterPro" id="IPR051081">
    <property type="entry name" value="HTH_MetalResp_TranReg"/>
</dbReference>
<dbReference type="InterPro" id="IPR001845">
    <property type="entry name" value="HTH_ArsR_DNA-bd_dom"/>
</dbReference>
<dbReference type="RefSeq" id="WP_207651896.1">
    <property type="nucleotide sequence ID" value="NZ_FWXH01000018.1"/>
</dbReference>
<dbReference type="InterPro" id="IPR011991">
    <property type="entry name" value="ArsR-like_HTH"/>
</dbReference>
<gene>
    <name evidence="5" type="ORF">SAMN02745134_03215</name>
</gene>
<dbReference type="GO" id="GO:0003677">
    <property type="term" value="F:DNA binding"/>
    <property type="evidence" value="ECO:0007669"/>
    <property type="project" value="UniProtKB-KW"/>
</dbReference>
<protein>
    <submittedName>
        <fullName evidence="5">DNA-binding transcriptional regulator, ArsR family</fullName>
    </submittedName>
</protein>
<dbReference type="Gene3D" id="1.10.10.10">
    <property type="entry name" value="Winged helix-like DNA-binding domain superfamily/Winged helix DNA-binding domain"/>
    <property type="match status" value="1"/>
</dbReference>
<dbReference type="PROSITE" id="PS50987">
    <property type="entry name" value="HTH_ARSR_2"/>
    <property type="match status" value="1"/>
</dbReference>
<dbReference type="Proteomes" id="UP000192468">
    <property type="component" value="Unassembled WGS sequence"/>
</dbReference>
<evidence type="ECO:0000256" key="2">
    <source>
        <dbReference type="ARBA" id="ARBA00023125"/>
    </source>
</evidence>
<keyword evidence="3" id="KW-0804">Transcription</keyword>
<evidence type="ECO:0000313" key="6">
    <source>
        <dbReference type="Proteomes" id="UP000192468"/>
    </source>
</evidence>
<dbReference type="InterPro" id="IPR036388">
    <property type="entry name" value="WH-like_DNA-bd_sf"/>
</dbReference>
<reference evidence="5 6" key="1">
    <citation type="submission" date="2017-04" db="EMBL/GenBank/DDBJ databases">
        <authorList>
            <person name="Afonso C.L."/>
            <person name="Miller P.J."/>
            <person name="Scott M.A."/>
            <person name="Spackman E."/>
            <person name="Goraichik I."/>
            <person name="Dimitrov K.M."/>
            <person name="Suarez D.L."/>
            <person name="Swayne D.E."/>
        </authorList>
    </citation>
    <scope>NUCLEOTIDE SEQUENCE [LARGE SCALE GENOMIC DNA]</scope>
    <source>
        <strain evidence="5 6">DSM 12555</strain>
    </source>
</reference>
<dbReference type="PANTHER" id="PTHR33154">
    <property type="entry name" value="TRANSCRIPTIONAL REGULATOR, ARSR FAMILY"/>
    <property type="match status" value="1"/>
</dbReference>
<dbReference type="InterPro" id="IPR036390">
    <property type="entry name" value="WH_DNA-bd_sf"/>
</dbReference>
<proteinExistence type="predicted"/>
<dbReference type="EMBL" id="FWXH01000018">
    <property type="protein sequence ID" value="SMC27548.1"/>
    <property type="molecule type" value="Genomic_DNA"/>
</dbReference>
<evidence type="ECO:0000256" key="3">
    <source>
        <dbReference type="ARBA" id="ARBA00023163"/>
    </source>
</evidence>
<evidence type="ECO:0000259" key="4">
    <source>
        <dbReference type="PROSITE" id="PS50987"/>
    </source>
</evidence>
<dbReference type="NCBIfam" id="NF033788">
    <property type="entry name" value="HTH_metalloreg"/>
    <property type="match status" value="1"/>
</dbReference>